<dbReference type="NCBIfam" id="NF008657">
    <property type="entry name" value="PRK11657.1"/>
    <property type="match status" value="1"/>
</dbReference>
<evidence type="ECO:0000259" key="2">
    <source>
        <dbReference type="Pfam" id="PF13098"/>
    </source>
</evidence>
<dbReference type="EMBL" id="AYKF01000124">
    <property type="protein sequence ID" value="ROO24777.1"/>
    <property type="molecule type" value="Genomic_DNA"/>
</dbReference>
<keyword evidence="1" id="KW-0732">Signal</keyword>
<comment type="similarity">
    <text evidence="1">Belongs to the thioredoxin family. DsbC subfamily.</text>
</comment>
<dbReference type="GO" id="GO:0042597">
    <property type="term" value="C:periplasmic space"/>
    <property type="evidence" value="ECO:0007669"/>
    <property type="project" value="UniProtKB-SubCell"/>
</dbReference>
<comment type="function">
    <text evidence="1">Required for disulfide bond formation in some periplasmic proteins. Acts by transferring its disulfide bond to other proteins and is reduced in the process.</text>
</comment>
<dbReference type="Proteomes" id="UP000285123">
    <property type="component" value="Unassembled WGS sequence"/>
</dbReference>
<dbReference type="InterPro" id="IPR009094">
    <property type="entry name" value="DiS-bond_isomerase_DsbC/G_N_sf"/>
</dbReference>
<feature type="domain" description="Thioredoxin-like fold" evidence="2">
    <location>
        <begin position="134"/>
        <end position="265"/>
    </location>
</feature>
<gene>
    <name evidence="3" type="ORF">SAHL_15530</name>
</gene>
<dbReference type="SUPFAM" id="SSF52833">
    <property type="entry name" value="Thioredoxin-like"/>
    <property type="match status" value="1"/>
</dbReference>
<dbReference type="Gene3D" id="3.10.450.70">
    <property type="entry name" value="Disulphide bond isomerase, DsbC/G, N-terminal"/>
    <property type="match status" value="1"/>
</dbReference>
<evidence type="ECO:0000313" key="3">
    <source>
        <dbReference type="EMBL" id="ROO24777.1"/>
    </source>
</evidence>
<comment type="subcellular location">
    <subcellularLocation>
        <location evidence="1">Periplasm</location>
    </subcellularLocation>
</comment>
<organism evidence="3 4">
    <name type="scientific">Salinisphaera orenii YIM 95161</name>
    <dbReference type="NCBI Taxonomy" id="1051139"/>
    <lineage>
        <taxon>Bacteria</taxon>
        <taxon>Pseudomonadati</taxon>
        <taxon>Pseudomonadota</taxon>
        <taxon>Gammaproteobacteria</taxon>
        <taxon>Salinisphaerales</taxon>
        <taxon>Salinisphaeraceae</taxon>
        <taxon>Salinisphaera</taxon>
    </lineage>
</organism>
<keyword evidence="1" id="KW-0574">Periplasm</keyword>
<dbReference type="AlphaFoldDB" id="A0A423PGR0"/>
<dbReference type="SUPFAM" id="SSF54423">
    <property type="entry name" value="DsbC/DsbG N-terminal domain-like"/>
    <property type="match status" value="1"/>
</dbReference>
<dbReference type="PANTHER" id="PTHR35272">
    <property type="entry name" value="THIOL:DISULFIDE INTERCHANGE PROTEIN DSBC-RELATED"/>
    <property type="match status" value="1"/>
</dbReference>
<dbReference type="InterPro" id="IPR036249">
    <property type="entry name" value="Thioredoxin-like_sf"/>
</dbReference>
<dbReference type="CDD" id="cd03020">
    <property type="entry name" value="DsbA_DsbC_DsbG"/>
    <property type="match status" value="1"/>
</dbReference>
<comment type="caution">
    <text evidence="3">The sequence shown here is derived from an EMBL/GenBank/DDBJ whole genome shotgun (WGS) entry which is preliminary data.</text>
</comment>
<dbReference type="Pfam" id="PF13098">
    <property type="entry name" value="Thioredoxin_2"/>
    <property type="match status" value="1"/>
</dbReference>
<dbReference type="InterPro" id="IPR033954">
    <property type="entry name" value="DiS-bond_Isoase_DsbC/G"/>
</dbReference>
<dbReference type="InterPro" id="IPR012336">
    <property type="entry name" value="Thioredoxin-like_fold"/>
</dbReference>
<protein>
    <recommendedName>
        <fullName evidence="1">Thiol:disulfide interchange protein</fullName>
    </recommendedName>
</protein>
<dbReference type="PANTHER" id="PTHR35272:SF4">
    <property type="entry name" value="THIOL:DISULFIDE INTERCHANGE PROTEIN DSBG"/>
    <property type="match status" value="1"/>
</dbReference>
<reference evidence="3 4" key="1">
    <citation type="submission" date="2013-10" db="EMBL/GenBank/DDBJ databases">
        <title>Salinisphaera halophila YIM 95161 Genome Sequencing.</title>
        <authorList>
            <person name="Lai Q."/>
            <person name="Li C."/>
            <person name="Shao Z."/>
        </authorList>
    </citation>
    <scope>NUCLEOTIDE SEQUENCE [LARGE SCALE GENOMIC DNA]</scope>
    <source>
        <strain evidence="3 4">YIM 95161</strain>
    </source>
</reference>
<evidence type="ECO:0000256" key="1">
    <source>
        <dbReference type="RuleBase" id="RU364038"/>
    </source>
</evidence>
<proteinExistence type="inferred from homology"/>
<evidence type="ECO:0000313" key="4">
    <source>
        <dbReference type="Proteomes" id="UP000285123"/>
    </source>
</evidence>
<sequence>MTRLTRMLLAVPLAAVVAGAYVLLAWAGPSDADNDRDADRPAPIAALADRGLEIVDRFDAPGGLTGYAATFQGRPMAIYLTPDGEHALLGTLVDSDGTDLTAEPLERIVSGPKNDDAWDQLADSTWVRDGDEDAERIIYELTDPNCPYCNQFWQTARPWVEAGDVQIRHVMVGILKADSVPKAATIVAADDPSAALERHEQNYADGGITAADDIPESARDKVTANNDLMSALGYFATPTILYRDANGEIAVKQGMPRGDEIEQILGPKP</sequence>
<accession>A0A423PGR0</accession>
<keyword evidence="1" id="KW-0676">Redox-active center</keyword>
<dbReference type="RefSeq" id="WP_245968568.1">
    <property type="nucleotide sequence ID" value="NZ_AYKF01000124.1"/>
</dbReference>
<dbReference type="InterPro" id="IPR051470">
    <property type="entry name" value="Thiol:disulfide_interchange"/>
</dbReference>
<dbReference type="Gene3D" id="3.40.30.10">
    <property type="entry name" value="Glutaredoxin"/>
    <property type="match status" value="1"/>
</dbReference>
<name>A0A423PGR0_9GAMM</name>